<dbReference type="Proteomes" id="UP001189429">
    <property type="component" value="Unassembled WGS sequence"/>
</dbReference>
<evidence type="ECO:0000313" key="2">
    <source>
        <dbReference type="EMBL" id="CAK0872434.1"/>
    </source>
</evidence>
<protein>
    <submittedName>
        <fullName evidence="2">Uncharacterized protein</fullName>
    </submittedName>
</protein>
<gene>
    <name evidence="2" type="ORF">PCOR1329_LOCUS57906</name>
</gene>
<organism evidence="2 3">
    <name type="scientific">Prorocentrum cordatum</name>
    <dbReference type="NCBI Taxonomy" id="2364126"/>
    <lineage>
        <taxon>Eukaryota</taxon>
        <taxon>Sar</taxon>
        <taxon>Alveolata</taxon>
        <taxon>Dinophyceae</taxon>
        <taxon>Prorocentrales</taxon>
        <taxon>Prorocentraceae</taxon>
        <taxon>Prorocentrum</taxon>
    </lineage>
</organism>
<accession>A0ABN9VGV4</accession>
<keyword evidence="3" id="KW-1185">Reference proteome</keyword>
<comment type="caution">
    <text evidence="2">The sequence shown here is derived from an EMBL/GenBank/DDBJ whole genome shotgun (WGS) entry which is preliminary data.</text>
</comment>
<reference evidence="2" key="1">
    <citation type="submission" date="2023-10" db="EMBL/GenBank/DDBJ databases">
        <authorList>
            <person name="Chen Y."/>
            <person name="Shah S."/>
            <person name="Dougan E. K."/>
            <person name="Thang M."/>
            <person name="Chan C."/>
        </authorList>
    </citation>
    <scope>NUCLEOTIDE SEQUENCE [LARGE SCALE GENOMIC DNA]</scope>
</reference>
<dbReference type="EMBL" id="CAUYUJ010017170">
    <property type="protein sequence ID" value="CAK0872434.1"/>
    <property type="molecule type" value="Genomic_DNA"/>
</dbReference>
<name>A0ABN9VGV4_9DINO</name>
<feature type="region of interest" description="Disordered" evidence="1">
    <location>
        <begin position="1"/>
        <end position="26"/>
    </location>
</feature>
<proteinExistence type="predicted"/>
<evidence type="ECO:0000256" key="1">
    <source>
        <dbReference type="SAM" id="MobiDB-lite"/>
    </source>
</evidence>
<evidence type="ECO:0000313" key="3">
    <source>
        <dbReference type="Proteomes" id="UP001189429"/>
    </source>
</evidence>
<sequence length="160" mass="17967">MAAAASSSPGCGHSGSRRAIVPSRTGENRNGFLALEELESIRIGRDNISPWSIPKEALLHEPAEDQVFQSMKGAGHERRIHANRELRPEEQRALRELQDEARERDLAFLPSVSVQATRWLVHAQGCQSKVLEGMLRTNAWRLEYFGKGPIKDSQATRSRR</sequence>